<sequence length="136" mass="15190">MRVLLDTNIILDYFLERDPFMNDAEALFAQIEAKQIEGYITATTLTDIFYIVIKSKGTQLAKQAVSKLLDGLHICQVDRLILESALALELNDFEDAVQIACAIASNLEAVISRDRDGFAQAPMPTYSPRDIIKQLP</sequence>
<dbReference type="RefSeq" id="WP_207090644.1">
    <property type="nucleotide sequence ID" value="NZ_JAFLQW010000661.1"/>
</dbReference>
<dbReference type="InterPro" id="IPR002716">
    <property type="entry name" value="PIN_dom"/>
</dbReference>
<dbReference type="Gene3D" id="3.40.50.1010">
    <property type="entry name" value="5'-nuclease"/>
    <property type="match status" value="1"/>
</dbReference>
<evidence type="ECO:0000259" key="1">
    <source>
        <dbReference type="Pfam" id="PF13470"/>
    </source>
</evidence>
<accession>A0ABS3FYM0</accession>
<protein>
    <submittedName>
        <fullName evidence="2">PIN domain-containing protein</fullName>
    </submittedName>
</protein>
<feature type="domain" description="PIN" evidence="1">
    <location>
        <begin position="2"/>
        <end position="116"/>
    </location>
</feature>
<dbReference type="InterPro" id="IPR029060">
    <property type="entry name" value="PIN-like_dom_sf"/>
</dbReference>
<name>A0ABS3FYM0_9CYAN</name>
<proteinExistence type="predicted"/>
<dbReference type="Pfam" id="PF13470">
    <property type="entry name" value="PIN_3"/>
    <property type="match status" value="1"/>
</dbReference>
<evidence type="ECO:0000313" key="3">
    <source>
        <dbReference type="Proteomes" id="UP000664844"/>
    </source>
</evidence>
<dbReference type="EMBL" id="JAFLQW010000661">
    <property type="protein sequence ID" value="MBO0352230.1"/>
    <property type="molecule type" value="Genomic_DNA"/>
</dbReference>
<dbReference type="Proteomes" id="UP000664844">
    <property type="component" value="Unassembled WGS sequence"/>
</dbReference>
<comment type="caution">
    <text evidence="2">The sequence shown here is derived from an EMBL/GenBank/DDBJ whole genome shotgun (WGS) entry which is preliminary data.</text>
</comment>
<reference evidence="2 3" key="1">
    <citation type="submission" date="2021-03" db="EMBL/GenBank/DDBJ databases">
        <title>Metabolic Capacity of the Antarctic Cyanobacterium Phormidium pseudopriestleyi that Sustains Oxygenic Photosynthesis in the Presence of Hydrogen Sulfide.</title>
        <authorList>
            <person name="Lumian J.E."/>
            <person name="Jungblut A.D."/>
            <person name="Dillon M.L."/>
            <person name="Hawes I."/>
            <person name="Doran P.T."/>
            <person name="Mackey T.J."/>
            <person name="Dick G.J."/>
            <person name="Grettenberger C.L."/>
            <person name="Sumner D.Y."/>
        </authorList>
    </citation>
    <scope>NUCLEOTIDE SEQUENCE [LARGE SCALE GENOMIC DNA]</scope>
    <source>
        <strain evidence="2 3">FRX01</strain>
    </source>
</reference>
<evidence type="ECO:0000313" key="2">
    <source>
        <dbReference type="EMBL" id="MBO0352230.1"/>
    </source>
</evidence>
<gene>
    <name evidence="2" type="ORF">J0895_24730</name>
</gene>
<dbReference type="SUPFAM" id="SSF88723">
    <property type="entry name" value="PIN domain-like"/>
    <property type="match status" value="1"/>
</dbReference>
<keyword evidence="3" id="KW-1185">Reference proteome</keyword>
<organism evidence="2 3">
    <name type="scientific">Phormidium pseudopriestleyi FRX01</name>
    <dbReference type="NCBI Taxonomy" id="1759528"/>
    <lineage>
        <taxon>Bacteria</taxon>
        <taxon>Bacillati</taxon>
        <taxon>Cyanobacteriota</taxon>
        <taxon>Cyanophyceae</taxon>
        <taxon>Oscillatoriophycideae</taxon>
        <taxon>Oscillatoriales</taxon>
        <taxon>Oscillatoriaceae</taxon>
        <taxon>Phormidium</taxon>
    </lineage>
</organism>